<evidence type="ECO:0000256" key="3">
    <source>
        <dbReference type="ARBA" id="ARBA00023180"/>
    </source>
</evidence>
<dbReference type="GO" id="GO:0016829">
    <property type="term" value="F:lyase activity"/>
    <property type="evidence" value="ECO:0007669"/>
    <property type="project" value="UniProtKB-KW"/>
</dbReference>
<dbReference type="GO" id="GO:0046872">
    <property type="term" value="F:metal ion binding"/>
    <property type="evidence" value="ECO:0007669"/>
    <property type="project" value="UniProtKB-KW"/>
</dbReference>
<evidence type="ECO:0000256" key="1">
    <source>
        <dbReference type="ARBA" id="ARBA00022723"/>
    </source>
</evidence>
<evidence type="ECO:0000256" key="5">
    <source>
        <dbReference type="SAM" id="SignalP"/>
    </source>
</evidence>
<evidence type="ECO:0000259" key="6">
    <source>
        <dbReference type="SMART" id="SM00656"/>
    </source>
</evidence>
<keyword evidence="3" id="KW-0325">Glycoprotein</keyword>
<dbReference type="InterPro" id="IPR011050">
    <property type="entry name" value="Pectin_lyase_fold/virulence"/>
</dbReference>
<feature type="domain" description="Pectate lyase" evidence="6">
    <location>
        <begin position="482"/>
        <end position="696"/>
    </location>
</feature>
<reference evidence="7" key="2">
    <citation type="journal article" date="2021" name="PeerJ">
        <title>Extensive microbial diversity within the chicken gut microbiome revealed by metagenomics and culture.</title>
        <authorList>
            <person name="Gilroy R."/>
            <person name="Ravi A."/>
            <person name="Getino M."/>
            <person name="Pursley I."/>
            <person name="Horton D.L."/>
            <person name="Alikhan N.F."/>
            <person name="Baker D."/>
            <person name="Gharbi K."/>
            <person name="Hall N."/>
            <person name="Watson M."/>
            <person name="Adriaenssens E.M."/>
            <person name="Foster-Nyarko E."/>
            <person name="Jarju S."/>
            <person name="Secka A."/>
            <person name="Antonio M."/>
            <person name="Oren A."/>
            <person name="Chaudhuri R.R."/>
            <person name="La Ragione R."/>
            <person name="Hildebrand F."/>
            <person name="Pallen M.J."/>
        </authorList>
    </citation>
    <scope>NUCLEOTIDE SEQUENCE</scope>
    <source>
        <strain evidence="7">B1-3475</strain>
    </source>
</reference>
<evidence type="ECO:0000256" key="2">
    <source>
        <dbReference type="ARBA" id="ARBA00022801"/>
    </source>
</evidence>
<dbReference type="InterPro" id="IPR010905">
    <property type="entry name" value="Glyco_hydro_88"/>
</dbReference>
<comment type="caution">
    <text evidence="7">The sequence shown here is derived from an EMBL/GenBank/DDBJ whole genome shotgun (WGS) entry which is preliminary data.</text>
</comment>
<dbReference type="EMBL" id="JADIMK010000005">
    <property type="protein sequence ID" value="MBO8454858.1"/>
    <property type="molecule type" value="Genomic_DNA"/>
</dbReference>
<dbReference type="Gene3D" id="2.160.20.10">
    <property type="entry name" value="Single-stranded right-handed beta-helix, Pectin lyase-like"/>
    <property type="match status" value="1"/>
</dbReference>
<reference evidence="7" key="1">
    <citation type="submission" date="2020-10" db="EMBL/GenBank/DDBJ databases">
        <authorList>
            <person name="Gilroy R."/>
        </authorList>
    </citation>
    <scope>NUCLEOTIDE SEQUENCE</scope>
    <source>
        <strain evidence="7">B1-3475</strain>
    </source>
</reference>
<keyword evidence="5" id="KW-0732">Signal</keyword>
<dbReference type="GO" id="GO:0016787">
    <property type="term" value="F:hydrolase activity"/>
    <property type="evidence" value="ECO:0007669"/>
    <property type="project" value="UniProtKB-KW"/>
</dbReference>
<feature type="chain" id="PRO_5039308517" evidence="5">
    <location>
        <begin position="35"/>
        <end position="827"/>
    </location>
</feature>
<accession>A0A9D9HJ96</accession>
<dbReference type="InterPro" id="IPR002022">
    <property type="entry name" value="Pec_lyase"/>
</dbReference>
<evidence type="ECO:0000313" key="8">
    <source>
        <dbReference type="Proteomes" id="UP000823617"/>
    </source>
</evidence>
<dbReference type="Gene3D" id="1.50.10.10">
    <property type="match status" value="1"/>
</dbReference>
<evidence type="ECO:0000313" key="7">
    <source>
        <dbReference type="EMBL" id="MBO8454858.1"/>
    </source>
</evidence>
<dbReference type="Proteomes" id="UP000823617">
    <property type="component" value="Unassembled WGS sequence"/>
</dbReference>
<protein>
    <submittedName>
        <fullName evidence="7">Glycoside hydrolase family 88 protein</fullName>
    </submittedName>
</protein>
<dbReference type="PANTHER" id="PTHR42970">
    <property type="entry name" value="PECTATE LYASE C-RELATED"/>
    <property type="match status" value="1"/>
</dbReference>
<dbReference type="InterPro" id="IPR008928">
    <property type="entry name" value="6-hairpin_glycosidase_sf"/>
</dbReference>
<dbReference type="InterPro" id="IPR052063">
    <property type="entry name" value="Polysaccharide_Lyase_1"/>
</dbReference>
<dbReference type="GO" id="GO:0005975">
    <property type="term" value="P:carbohydrate metabolic process"/>
    <property type="evidence" value="ECO:0007669"/>
    <property type="project" value="InterPro"/>
</dbReference>
<dbReference type="SUPFAM" id="SSF48208">
    <property type="entry name" value="Six-hairpin glycosidases"/>
    <property type="match status" value="1"/>
</dbReference>
<evidence type="ECO:0000256" key="4">
    <source>
        <dbReference type="ARBA" id="ARBA00023239"/>
    </source>
</evidence>
<keyword evidence="2 7" id="KW-0378">Hydrolase</keyword>
<organism evidence="7 8">
    <name type="scientific">Candidatus Cryptobacteroides intestinigallinarum</name>
    <dbReference type="NCBI Taxonomy" id="2840767"/>
    <lineage>
        <taxon>Bacteria</taxon>
        <taxon>Pseudomonadati</taxon>
        <taxon>Bacteroidota</taxon>
        <taxon>Bacteroidia</taxon>
        <taxon>Bacteroidales</taxon>
        <taxon>Candidatus Cryptobacteroides</taxon>
    </lineage>
</organism>
<sequence length="827" mass="92954">MKLQTAYRKIIGTGAAVLAASAAFLFCNVSVSYASGQADGREFGFIDSIAPYSVKMMLSEMARNPEASWLDGRQGNLKWNYTTGLELLSFLDVAERYDLDYAVDYVRSWADTIADEDGNVLKYKKEAYNVDHICPARIYYRLYEESGDKKYRRVLRKIREQIDSQPRTADGIFWHKQVYPHQVWLDGLYMAQPFYAEYTKRFSKKAERDSLFHDIAAHFKGAAEHTYDPATGLYRHAWDESRSMFWADSLSGQSAHAWGRACGWYALALVETLDYFPEKHPDRPALIDSLRTLMEAVRRYADPETGMWYQVLDCPGKEGNYLEATASAMFTYAALKGVRMGYLDRESWGDYSKDLYRRLKDTFIRNNPDGTISLVSCCSVAGLGGKQNRSGSYEYYLSEPVIDNDCKGVGPFIWASLEYEATDNTDYVYDGHYVKSGRPYFKTPERVPAFKGAEGGGMYTVGGRGGKVYIVTSLEDTDEEGTFRHAVRAEGPRIVKFAVSGDIHLKSTLKIEDPYITILGETAPGEGITIRDYGLYIGTDEVIIRYLRFRMGSAAKDENDALGARHCRNIIIDHCSISWATDENASFYANSDATIQWCIISEALNSSVHHKGQHGYGGIWGGRNVTFHHNLIAHNNSRNPRFDHPSIYEGSDLLFRRGTVEFVNNVVYNWGMKAIYGGEEGWFNVRENLFKAGPGTKNLDGRYVEISTSESTSMIPGNFYFDGNLYDVSAVEDGNYLGKKPDEKKIAKNAAIYAEVSAAEPFLARCPVKPGSIVKEYRKILKEAGASLHRDSVDKRIVREVRTGTATFSGSVTGIPGIIDSENDIMK</sequence>
<feature type="signal peptide" evidence="5">
    <location>
        <begin position="1"/>
        <end position="34"/>
    </location>
</feature>
<proteinExistence type="predicted"/>
<dbReference type="InterPro" id="IPR012334">
    <property type="entry name" value="Pectin_lyas_fold"/>
</dbReference>
<dbReference type="PANTHER" id="PTHR42970:SF1">
    <property type="entry name" value="PECTATE LYASE C-RELATED"/>
    <property type="match status" value="1"/>
</dbReference>
<name>A0A9D9HJ96_9BACT</name>
<gene>
    <name evidence="7" type="ORF">IAC08_00425</name>
</gene>
<dbReference type="AlphaFoldDB" id="A0A9D9HJ96"/>
<keyword evidence="1" id="KW-0479">Metal-binding</keyword>
<dbReference type="SMART" id="SM00656">
    <property type="entry name" value="Amb_all"/>
    <property type="match status" value="1"/>
</dbReference>
<dbReference type="InterPro" id="IPR012341">
    <property type="entry name" value="6hp_glycosidase-like_sf"/>
</dbReference>
<dbReference type="SUPFAM" id="SSF51126">
    <property type="entry name" value="Pectin lyase-like"/>
    <property type="match status" value="1"/>
</dbReference>
<keyword evidence="4" id="KW-0456">Lyase</keyword>
<dbReference type="Pfam" id="PF07470">
    <property type="entry name" value="Glyco_hydro_88"/>
    <property type="match status" value="1"/>
</dbReference>